<keyword evidence="4" id="KW-0812">Transmembrane</keyword>
<gene>
    <name evidence="6" type="ORF">B0H63DRAFT_393388</name>
</gene>
<dbReference type="GO" id="GO:0005484">
    <property type="term" value="F:SNAP receptor activity"/>
    <property type="evidence" value="ECO:0007669"/>
    <property type="project" value="InterPro"/>
</dbReference>
<keyword evidence="4" id="KW-1133">Transmembrane helix</keyword>
<evidence type="ECO:0000256" key="2">
    <source>
        <dbReference type="RuleBase" id="RU003858"/>
    </source>
</evidence>
<dbReference type="SMART" id="SM00503">
    <property type="entry name" value="SynN"/>
    <property type="match status" value="1"/>
</dbReference>
<dbReference type="GO" id="GO:0006886">
    <property type="term" value="P:intracellular protein transport"/>
    <property type="evidence" value="ECO:0007669"/>
    <property type="project" value="InterPro"/>
</dbReference>
<keyword evidence="4" id="KW-0472">Membrane</keyword>
<evidence type="ECO:0000256" key="3">
    <source>
        <dbReference type="SAM" id="MobiDB-lite"/>
    </source>
</evidence>
<dbReference type="PROSITE" id="PS50192">
    <property type="entry name" value="T_SNARE"/>
    <property type="match status" value="1"/>
</dbReference>
<dbReference type="GO" id="GO:0031201">
    <property type="term" value="C:SNARE complex"/>
    <property type="evidence" value="ECO:0007669"/>
    <property type="project" value="TreeGrafter"/>
</dbReference>
<dbReference type="GO" id="GO:0006896">
    <property type="term" value="P:Golgi to vacuole transport"/>
    <property type="evidence" value="ECO:0007669"/>
    <property type="project" value="TreeGrafter"/>
</dbReference>
<keyword evidence="7" id="KW-1185">Reference proteome</keyword>
<dbReference type="PROSITE" id="PS00914">
    <property type="entry name" value="SYNTAXIN"/>
    <property type="match status" value="1"/>
</dbReference>
<evidence type="ECO:0000256" key="4">
    <source>
        <dbReference type="SAM" id="Phobius"/>
    </source>
</evidence>
<reference evidence="6" key="1">
    <citation type="journal article" date="2023" name="Mol. Phylogenet. Evol.">
        <title>Genome-scale phylogeny and comparative genomics of the fungal order Sordariales.</title>
        <authorList>
            <person name="Hensen N."/>
            <person name="Bonometti L."/>
            <person name="Westerberg I."/>
            <person name="Brannstrom I.O."/>
            <person name="Guillou S."/>
            <person name="Cros-Aarteil S."/>
            <person name="Calhoun S."/>
            <person name="Haridas S."/>
            <person name="Kuo A."/>
            <person name="Mondo S."/>
            <person name="Pangilinan J."/>
            <person name="Riley R."/>
            <person name="LaButti K."/>
            <person name="Andreopoulos B."/>
            <person name="Lipzen A."/>
            <person name="Chen C."/>
            <person name="Yan M."/>
            <person name="Daum C."/>
            <person name="Ng V."/>
            <person name="Clum A."/>
            <person name="Steindorff A."/>
            <person name="Ohm R.A."/>
            <person name="Martin F."/>
            <person name="Silar P."/>
            <person name="Natvig D.O."/>
            <person name="Lalanne C."/>
            <person name="Gautier V."/>
            <person name="Ament-Velasquez S.L."/>
            <person name="Kruys A."/>
            <person name="Hutchinson M.I."/>
            <person name="Powell A.J."/>
            <person name="Barry K."/>
            <person name="Miller A.N."/>
            <person name="Grigoriev I.V."/>
            <person name="Debuchy R."/>
            <person name="Gladieux P."/>
            <person name="Hiltunen Thoren M."/>
            <person name="Johannesson H."/>
        </authorList>
    </citation>
    <scope>NUCLEOTIDE SEQUENCE</scope>
    <source>
        <strain evidence="6">CBS 232.78</strain>
    </source>
</reference>
<evidence type="ECO:0000256" key="1">
    <source>
        <dbReference type="ARBA" id="ARBA00009063"/>
    </source>
</evidence>
<dbReference type="GO" id="GO:0012505">
    <property type="term" value="C:endomembrane system"/>
    <property type="evidence" value="ECO:0007669"/>
    <property type="project" value="TreeGrafter"/>
</dbReference>
<evidence type="ECO:0000313" key="7">
    <source>
        <dbReference type="Proteomes" id="UP001285441"/>
    </source>
</evidence>
<dbReference type="PANTHER" id="PTHR19957:SF38">
    <property type="entry name" value="LD27581P"/>
    <property type="match status" value="1"/>
</dbReference>
<evidence type="ECO:0000259" key="5">
    <source>
        <dbReference type="PROSITE" id="PS50192"/>
    </source>
</evidence>
<feature type="compositionally biased region" description="Polar residues" evidence="3">
    <location>
        <begin position="1"/>
        <end position="20"/>
    </location>
</feature>
<dbReference type="Proteomes" id="UP001285441">
    <property type="component" value="Unassembled WGS sequence"/>
</dbReference>
<evidence type="ECO:0000313" key="6">
    <source>
        <dbReference type="EMBL" id="KAK3387721.1"/>
    </source>
</evidence>
<organism evidence="6 7">
    <name type="scientific">Podospora didyma</name>
    <dbReference type="NCBI Taxonomy" id="330526"/>
    <lineage>
        <taxon>Eukaryota</taxon>
        <taxon>Fungi</taxon>
        <taxon>Dikarya</taxon>
        <taxon>Ascomycota</taxon>
        <taxon>Pezizomycotina</taxon>
        <taxon>Sordariomycetes</taxon>
        <taxon>Sordariomycetidae</taxon>
        <taxon>Sordariales</taxon>
        <taxon>Podosporaceae</taxon>
        <taxon>Podospora</taxon>
    </lineage>
</organism>
<feature type="transmembrane region" description="Helical" evidence="4">
    <location>
        <begin position="257"/>
        <end position="277"/>
    </location>
</feature>
<dbReference type="PANTHER" id="PTHR19957">
    <property type="entry name" value="SYNTAXIN"/>
    <property type="match status" value="1"/>
</dbReference>
<comment type="caution">
    <text evidence="6">The sequence shown here is derived from an EMBL/GenBank/DDBJ whole genome shotgun (WGS) entry which is preliminary data.</text>
</comment>
<accession>A0AAE0NU45</accession>
<reference evidence="6" key="2">
    <citation type="submission" date="2023-06" db="EMBL/GenBank/DDBJ databases">
        <authorList>
            <consortium name="Lawrence Berkeley National Laboratory"/>
            <person name="Haridas S."/>
            <person name="Hensen N."/>
            <person name="Bonometti L."/>
            <person name="Westerberg I."/>
            <person name="Brannstrom I.O."/>
            <person name="Guillou S."/>
            <person name="Cros-Aarteil S."/>
            <person name="Calhoun S."/>
            <person name="Kuo A."/>
            <person name="Mondo S."/>
            <person name="Pangilinan J."/>
            <person name="Riley R."/>
            <person name="LaButti K."/>
            <person name="Andreopoulos B."/>
            <person name="Lipzen A."/>
            <person name="Chen C."/>
            <person name="Yanf M."/>
            <person name="Daum C."/>
            <person name="Ng V."/>
            <person name="Clum A."/>
            <person name="Steindorff A."/>
            <person name="Ohm R."/>
            <person name="Martin F."/>
            <person name="Silar P."/>
            <person name="Natvig D."/>
            <person name="Lalanne C."/>
            <person name="Gautier V."/>
            <person name="Ament-velasquez S.L."/>
            <person name="Kruys A."/>
            <person name="Hutchinson M.I."/>
            <person name="Powell A.J."/>
            <person name="Barry K."/>
            <person name="Miller A.N."/>
            <person name="Grigoriev I.V."/>
            <person name="Debuchy R."/>
            <person name="Gladieux P."/>
            <person name="Thoren M.H."/>
            <person name="Johannesson H."/>
        </authorList>
    </citation>
    <scope>NUCLEOTIDE SEQUENCE</scope>
    <source>
        <strain evidence="6">CBS 232.78</strain>
    </source>
</reference>
<dbReference type="InterPro" id="IPR045242">
    <property type="entry name" value="Syntaxin"/>
</dbReference>
<dbReference type="GO" id="GO:0006906">
    <property type="term" value="P:vesicle fusion"/>
    <property type="evidence" value="ECO:0007669"/>
    <property type="project" value="TreeGrafter"/>
</dbReference>
<dbReference type="Pfam" id="PF05739">
    <property type="entry name" value="SNARE"/>
    <property type="match status" value="1"/>
</dbReference>
<dbReference type="SUPFAM" id="SSF47661">
    <property type="entry name" value="t-snare proteins"/>
    <property type="match status" value="1"/>
</dbReference>
<dbReference type="InterPro" id="IPR010989">
    <property type="entry name" value="SNARE"/>
</dbReference>
<dbReference type="FunFam" id="1.20.5.110:FF:000059">
    <property type="entry name" value="Related to syntaxin 12"/>
    <property type="match status" value="1"/>
</dbReference>
<feature type="region of interest" description="Disordered" evidence="3">
    <location>
        <begin position="1"/>
        <end position="25"/>
    </location>
</feature>
<comment type="similarity">
    <text evidence="1 2">Belongs to the syntaxin family.</text>
</comment>
<dbReference type="EMBL" id="JAULSW010000003">
    <property type="protein sequence ID" value="KAK3387721.1"/>
    <property type="molecule type" value="Genomic_DNA"/>
</dbReference>
<dbReference type="GO" id="GO:0000149">
    <property type="term" value="F:SNARE binding"/>
    <property type="evidence" value="ECO:0007669"/>
    <property type="project" value="TreeGrafter"/>
</dbReference>
<dbReference type="CDD" id="cd15840">
    <property type="entry name" value="SNARE_Qa"/>
    <property type="match status" value="1"/>
</dbReference>
<sequence length="278" mass="31522">MSFDQLSSLEAGNRRGSPSFSDDPEFQRLSQDLMNKLFKLNGNNQRLSGEVGHLGTRRDTPRVRERVHELLEESRDLFKEVGEGVKKIQTWEDITAKSANSSNPQPTQKYMQQKLSREFQTSLSEFQNLQRQALEKQKASVTAARATIEGEEVTSPQLLEQQQLQQQEQELARLAPQDDVDFQEALIIEREEEIRNIEQGVGDLNVLFQQVAQIVTEQGEVLDTIANNVENVRDDTRGADRELRSAARYQKNARSKACCLLLILAVILTIVLLAIFLG</sequence>
<proteinExistence type="inferred from homology"/>
<dbReference type="Pfam" id="PF14523">
    <property type="entry name" value="Syntaxin_2"/>
    <property type="match status" value="1"/>
</dbReference>
<dbReference type="GO" id="GO:0048278">
    <property type="term" value="P:vesicle docking"/>
    <property type="evidence" value="ECO:0007669"/>
    <property type="project" value="TreeGrafter"/>
</dbReference>
<dbReference type="Gene3D" id="1.20.5.110">
    <property type="match status" value="1"/>
</dbReference>
<feature type="domain" description="T-SNARE coiled-coil homology" evidence="5">
    <location>
        <begin position="184"/>
        <end position="246"/>
    </location>
</feature>
<dbReference type="Gene3D" id="1.20.58.70">
    <property type="match status" value="1"/>
</dbReference>
<name>A0AAE0NU45_9PEZI</name>
<dbReference type="InterPro" id="IPR000727">
    <property type="entry name" value="T_SNARE_dom"/>
</dbReference>
<dbReference type="InterPro" id="IPR006011">
    <property type="entry name" value="Syntaxin_N"/>
</dbReference>
<dbReference type="InterPro" id="IPR006012">
    <property type="entry name" value="Syntaxin/epimorphin_CS"/>
</dbReference>
<dbReference type="SMART" id="SM00397">
    <property type="entry name" value="t_SNARE"/>
    <property type="match status" value="1"/>
</dbReference>
<dbReference type="AlphaFoldDB" id="A0AAE0NU45"/>
<protein>
    <submittedName>
        <fullName evidence="6">t-SNARE</fullName>
    </submittedName>
</protein>